<dbReference type="SMART" id="SM00471">
    <property type="entry name" value="HDc"/>
    <property type="match status" value="1"/>
</dbReference>
<dbReference type="InterPro" id="IPR006261">
    <property type="entry name" value="dGTPase"/>
</dbReference>
<proteinExistence type="predicted"/>
<evidence type="ECO:0000313" key="3">
    <source>
        <dbReference type="EMBL" id="KAB1631664.1"/>
    </source>
</evidence>
<dbReference type="Pfam" id="PF13286">
    <property type="entry name" value="HD_assoc"/>
    <property type="match status" value="1"/>
</dbReference>
<protein>
    <submittedName>
        <fullName evidence="3">Deoxyguanosinetriphosphate triphosphohydrolase</fullName>
    </submittedName>
</protein>
<dbReference type="Gene3D" id="1.10.3210.10">
    <property type="entry name" value="Hypothetical protein af1432"/>
    <property type="match status" value="1"/>
</dbReference>
<comment type="caution">
    <text evidence="3">The sequence shown here is derived from an EMBL/GenBank/DDBJ whole genome shotgun (WGS) entry which is preliminary data.</text>
</comment>
<evidence type="ECO:0000256" key="1">
    <source>
        <dbReference type="ARBA" id="ARBA00022801"/>
    </source>
</evidence>
<dbReference type="OrthoDB" id="9803619at2"/>
<dbReference type="GO" id="GO:0008832">
    <property type="term" value="F:dGTPase activity"/>
    <property type="evidence" value="ECO:0007669"/>
    <property type="project" value="TreeGrafter"/>
</dbReference>
<organism evidence="3 4">
    <name type="scientific">Pseudoclavibacter caeni</name>
    <dbReference type="NCBI Taxonomy" id="908846"/>
    <lineage>
        <taxon>Bacteria</taxon>
        <taxon>Bacillati</taxon>
        <taxon>Actinomycetota</taxon>
        <taxon>Actinomycetes</taxon>
        <taxon>Micrococcales</taxon>
        <taxon>Microbacteriaceae</taxon>
        <taxon>Pseudoclavibacter</taxon>
    </lineage>
</organism>
<dbReference type="EMBL" id="WBKA01000005">
    <property type="protein sequence ID" value="KAB1631664.1"/>
    <property type="molecule type" value="Genomic_DNA"/>
</dbReference>
<sequence>MTHASALHGYTPFDRERLSPETHISRRGDFERDRGRIIHSSALRRLSAKTAVFSPTAGIDFVRNRLTHSLEVAQVGRELGRSLGLDPNLVDSACLAHDFGHPPFGHNGEMALAEWAVHIGGFEGNAQTFRLLTRLETKRMVAGTSYGLNLTRATLDATAKYPWGLAEGVRRADATGGPLKYGVYEDDLPAFEWVREGAPADRRCIEAQVMDLSDDIAYSVHDFEDGIVERYVDPAVLGDPASLDGVIRGVIVWTGTRIAPDALHEALARLQAMPLWLDAWSETREHLARLKDLTSELIGRFCRSVTEATRAAHGDGDLLRYRADVVLPEDTAAEITLLKGIVGMFIMSADTLQPYYERQRELLAELLDALWASGDTHLEPAFREWWADAADDRQRRRVIVDQVATLTDVSAGAWHKRIVAGA</sequence>
<dbReference type="CDD" id="cd00077">
    <property type="entry name" value="HDc"/>
    <property type="match status" value="1"/>
</dbReference>
<dbReference type="PROSITE" id="PS51831">
    <property type="entry name" value="HD"/>
    <property type="match status" value="1"/>
</dbReference>
<accession>A0A7C8BTP8</accession>
<dbReference type="InterPro" id="IPR026875">
    <property type="entry name" value="PHydrolase_assoc_dom"/>
</dbReference>
<gene>
    <name evidence="3" type="ORF">F8O02_06890</name>
</gene>
<dbReference type="Proteomes" id="UP000481339">
    <property type="component" value="Unassembled WGS sequence"/>
</dbReference>
<dbReference type="SUPFAM" id="SSF109604">
    <property type="entry name" value="HD-domain/PDEase-like"/>
    <property type="match status" value="1"/>
</dbReference>
<evidence type="ECO:0000313" key="4">
    <source>
        <dbReference type="Proteomes" id="UP000481339"/>
    </source>
</evidence>
<feature type="domain" description="HD" evidence="2">
    <location>
        <begin position="65"/>
        <end position="219"/>
    </location>
</feature>
<dbReference type="PANTHER" id="PTHR11373">
    <property type="entry name" value="DEOXYNUCLEOSIDE TRIPHOSPHATE TRIPHOSPHOHYDROLASE"/>
    <property type="match status" value="1"/>
</dbReference>
<dbReference type="InterPro" id="IPR006674">
    <property type="entry name" value="HD_domain"/>
</dbReference>
<dbReference type="Pfam" id="PF01966">
    <property type="entry name" value="HD"/>
    <property type="match status" value="1"/>
</dbReference>
<reference evidence="3 4" key="1">
    <citation type="submission" date="2019-09" db="EMBL/GenBank/DDBJ databases">
        <title>Phylogeny of genus Pseudoclavibacter and closely related genus.</title>
        <authorList>
            <person name="Li Y."/>
        </authorList>
    </citation>
    <scope>NUCLEOTIDE SEQUENCE [LARGE SCALE GENOMIC DNA]</scope>
    <source>
        <strain evidence="3 4">JCM 16921</strain>
    </source>
</reference>
<dbReference type="AlphaFoldDB" id="A0A7C8BTP8"/>
<dbReference type="GO" id="GO:0006203">
    <property type="term" value="P:dGTP catabolic process"/>
    <property type="evidence" value="ECO:0007669"/>
    <property type="project" value="TreeGrafter"/>
</dbReference>
<dbReference type="InterPro" id="IPR003607">
    <property type="entry name" value="HD/PDEase_dom"/>
</dbReference>
<dbReference type="RefSeq" id="WP_158036518.1">
    <property type="nucleotide sequence ID" value="NZ_BAAAZV010000011.1"/>
</dbReference>
<dbReference type="NCBIfam" id="TIGR01353">
    <property type="entry name" value="dGTP_triPase"/>
    <property type="match status" value="1"/>
</dbReference>
<evidence type="ECO:0000259" key="2">
    <source>
        <dbReference type="PROSITE" id="PS51831"/>
    </source>
</evidence>
<keyword evidence="4" id="KW-1185">Reference proteome</keyword>
<dbReference type="InterPro" id="IPR050135">
    <property type="entry name" value="dGTPase-like"/>
</dbReference>
<dbReference type="NCBIfam" id="NF002829">
    <property type="entry name" value="PRK03007.1"/>
    <property type="match status" value="1"/>
</dbReference>
<keyword evidence="1 3" id="KW-0378">Hydrolase</keyword>
<name>A0A7C8BTP8_9MICO</name>
<dbReference type="PANTHER" id="PTHR11373:SF32">
    <property type="entry name" value="DEOXYGUANOSINETRIPHOSPHATE TRIPHOSPHOHYDROLASE"/>
    <property type="match status" value="1"/>
</dbReference>